<dbReference type="Pfam" id="PF00664">
    <property type="entry name" value="ABC_membrane"/>
    <property type="match status" value="1"/>
</dbReference>
<comment type="subcellular location">
    <subcellularLocation>
        <location evidence="1">Cell membrane</location>
        <topology evidence="1">Multi-pass membrane protein</topology>
    </subcellularLocation>
</comment>
<evidence type="ECO:0000313" key="10">
    <source>
        <dbReference type="Proteomes" id="UP000028504"/>
    </source>
</evidence>
<feature type="domain" description="ABC transporter" evidence="7">
    <location>
        <begin position="267"/>
        <end position="502"/>
    </location>
</feature>
<dbReference type="PROSITE" id="PS50929">
    <property type="entry name" value="ABC_TM1F"/>
    <property type="match status" value="1"/>
</dbReference>
<feature type="transmembrane region" description="Helical" evidence="6">
    <location>
        <begin position="153"/>
        <end position="172"/>
    </location>
</feature>
<evidence type="ECO:0000259" key="8">
    <source>
        <dbReference type="PROSITE" id="PS50929"/>
    </source>
</evidence>
<dbReference type="PROSITE" id="PS50893">
    <property type="entry name" value="ABC_TRANSPORTER_2"/>
    <property type="match status" value="1"/>
</dbReference>
<keyword evidence="10" id="KW-1185">Reference proteome</keyword>
<evidence type="ECO:0000256" key="4">
    <source>
        <dbReference type="ARBA" id="ARBA00023136"/>
    </source>
</evidence>
<dbReference type="SUPFAM" id="SSF90123">
    <property type="entry name" value="ABC transporter transmembrane region"/>
    <property type="match status" value="1"/>
</dbReference>
<feature type="domain" description="ABC transmembrane type-1" evidence="8">
    <location>
        <begin position="45"/>
        <end position="321"/>
    </location>
</feature>
<dbReference type="InterPro" id="IPR003439">
    <property type="entry name" value="ABC_transporter-like_ATP-bd"/>
</dbReference>
<feature type="transmembrane region" description="Helical" evidence="6">
    <location>
        <begin position="43"/>
        <end position="67"/>
    </location>
</feature>
<dbReference type="PANTHER" id="PTHR43394:SF1">
    <property type="entry name" value="ATP-BINDING CASSETTE SUB-FAMILY B MEMBER 10, MITOCHONDRIAL"/>
    <property type="match status" value="1"/>
</dbReference>
<dbReference type="Gene3D" id="1.20.1560.10">
    <property type="entry name" value="ABC transporter type 1, transmembrane domain"/>
    <property type="match status" value="1"/>
</dbReference>
<dbReference type="PANTHER" id="PTHR43394">
    <property type="entry name" value="ATP-DEPENDENT PERMEASE MDL1, MITOCHONDRIAL"/>
    <property type="match status" value="1"/>
</dbReference>
<dbReference type="Proteomes" id="UP000028504">
    <property type="component" value="Chromosome"/>
</dbReference>
<dbReference type="InterPro" id="IPR039421">
    <property type="entry name" value="Type_1_exporter"/>
</dbReference>
<evidence type="ECO:0000256" key="3">
    <source>
        <dbReference type="ARBA" id="ARBA00022989"/>
    </source>
</evidence>
<name>A0ABM5QMU4_9CORY</name>
<keyword evidence="3 6" id="KW-1133">Transmembrane helix</keyword>
<evidence type="ECO:0000256" key="5">
    <source>
        <dbReference type="SAM" id="MobiDB-lite"/>
    </source>
</evidence>
<dbReference type="Pfam" id="PF00005">
    <property type="entry name" value="ABC_tran"/>
    <property type="match status" value="1"/>
</dbReference>
<dbReference type="InterPro" id="IPR027417">
    <property type="entry name" value="P-loop_NTPase"/>
</dbReference>
<keyword evidence="4 6" id="KW-0472">Membrane</keyword>
<organism evidence="9 10">
    <name type="scientific">Corynebacterium atypicum</name>
    <dbReference type="NCBI Taxonomy" id="191610"/>
    <lineage>
        <taxon>Bacteria</taxon>
        <taxon>Bacillati</taxon>
        <taxon>Actinomycetota</taxon>
        <taxon>Actinomycetes</taxon>
        <taxon>Mycobacteriales</taxon>
        <taxon>Corynebacteriaceae</taxon>
        <taxon>Corynebacterium</taxon>
    </lineage>
</organism>
<dbReference type="EMBL" id="CP008944">
    <property type="protein sequence ID" value="AIG64173.1"/>
    <property type="molecule type" value="Genomic_DNA"/>
</dbReference>
<dbReference type="SUPFAM" id="SSF52540">
    <property type="entry name" value="P-loop containing nucleoside triphosphate hydrolases"/>
    <property type="match status" value="1"/>
</dbReference>
<proteinExistence type="predicted"/>
<keyword evidence="2 6" id="KW-0812">Transmembrane</keyword>
<feature type="transmembrane region" description="Helical" evidence="6">
    <location>
        <begin position="79"/>
        <end position="104"/>
    </location>
</feature>
<gene>
    <name evidence="9" type="ORF">CATYP_05575</name>
</gene>
<reference evidence="9 10" key="1">
    <citation type="submission" date="2014-07" db="EMBL/GenBank/DDBJ databases">
        <title>Complete genome sequence of Corynebacterium atypicum DSM 44849: identifiction of the mycolic acid biosynthesis genes.</title>
        <authorList>
            <person name="Tippelt A."/>
            <person name="Mollmann S."/>
            <person name="Albersmeier A."/>
            <person name="Jaenicke S."/>
            <person name="Ruckert C."/>
            <person name="Tauch A."/>
        </authorList>
    </citation>
    <scope>NUCLEOTIDE SEQUENCE [LARGE SCALE GENOMIC DNA]</scope>
    <source>
        <strain evidence="9 10">R2070</strain>
    </source>
</reference>
<evidence type="ECO:0000256" key="6">
    <source>
        <dbReference type="SAM" id="Phobius"/>
    </source>
</evidence>
<dbReference type="Gene3D" id="3.40.50.300">
    <property type="entry name" value="P-loop containing nucleotide triphosphate hydrolases"/>
    <property type="match status" value="1"/>
</dbReference>
<accession>A0ABM5QMU4</accession>
<feature type="region of interest" description="Disordered" evidence="5">
    <location>
        <begin position="1"/>
        <end position="20"/>
    </location>
</feature>
<sequence>MRLAAKASQPKLPGPRFRPSKLPQAGERFWLLKTAFAQRPWSVYAAVGLSIVFVCNGLTPVIVGRAIDDAIAGGNTSRLMLWLGVLAAAFALNLSAGFAGRWLLTRSRLLVGHDLRMEISGRILDPRGIGGAGTSPGALLSVASTDAQRASDFVIMTVFPVAEFVSIIYAALALGLIWWPLGLGIAVGGPALVWVSLLSAKPLHRRSGKRQRALAQAAGLAADVVEGLRTIKGIGAVLAVAERYQRASGHAYRATIEANGARARLNVLTESLGASYVIGLGLVAGYAALTGRLSVGELITVVGLTQFVIHPMTMLGRNLASRWASVSASGERIQDLLLRPAQYPGDRSEPPQLRLGLTVTGRVAPEALARLAEADGVVVAPHAAYLFDGSVQANVHDDPRRADAALAAACARDIPGGPDREVGEGGRALSGGQRQRVALARALATDAPVLVLDEPTTAVDSVTEQRIAAQVAELRAGQTTLVITQSPAWRAVAGAVVEEAEL</sequence>
<dbReference type="PROSITE" id="PS00211">
    <property type="entry name" value="ABC_TRANSPORTER_1"/>
    <property type="match status" value="1"/>
</dbReference>
<evidence type="ECO:0000313" key="9">
    <source>
        <dbReference type="EMBL" id="AIG64173.1"/>
    </source>
</evidence>
<dbReference type="InterPro" id="IPR017871">
    <property type="entry name" value="ABC_transporter-like_CS"/>
</dbReference>
<feature type="transmembrane region" description="Helical" evidence="6">
    <location>
        <begin position="178"/>
        <end position="200"/>
    </location>
</feature>
<protein>
    <submittedName>
        <fullName evidence="9">ABC transporter ATPase</fullName>
    </submittedName>
</protein>
<feature type="transmembrane region" description="Helical" evidence="6">
    <location>
        <begin position="272"/>
        <end position="289"/>
    </location>
</feature>
<dbReference type="InterPro" id="IPR011527">
    <property type="entry name" value="ABC1_TM_dom"/>
</dbReference>
<evidence type="ECO:0000259" key="7">
    <source>
        <dbReference type="PROSITE" id="PS50893"/>
    </source>
</evidence>
<dbReference type="CDD" id="cd07346">
    <property type="entry name" value="ABC_6TM_exporters"/>
    <property type="match status" value="1"/>
</dbReference>
<evidence type="ECO:0000256" key="1">
    <source>
        <dbReference type="ARBA" id="ARBA00004651"/>
    </source>
</evidence>
<dbReference type="InterPro" id="IPR036640">
    <property type="entry name" value="ABC1_TM_sf"/>
</dbReference>
<evidence type="ECO:0000256" key="2">
    <source>
        <dbReference type="ARBA" id="ARBA00022692"/>
    </source>
</evidence>